<reference evidence="5" key="1">
    <citation type="submission" date="2025-08" db="UniProtKB">
        <authorList>
            <consortium name="RefSeq"/>
        </authorList>
    </citation>
    <scope>IDENTIFICATION</scope>
</reference>
<evidence type="ECO:0000313" key="4">
    <source>
        <dbReference type="Proteomes" id="UP001652582"/>
    </source>
</evidence>
<keyword evidence="1" id="KW-0819">tRNA processing</keyword>
<dbReference type="GO" id="GO:0005737">
    <property type="term" value="C:cytoplasm"/>
    <property type="evidence" value="ECO:0007669"/>
    <property type="project" value="TreeGrafter"/>
</dbReference>
<dbReference type="RefSeq" id="XP_023938102.2">
    <property type="nucleotide sequence ID" value="XM_024082334.2"/>
</dbReference>
<dbReference type="OrthoDB" id="3180714at2759"/>
<dbReference type="PANTHER" id="PTHR11079:SF156">
    <property type="entry name" value="INACTIVE TRNA-SPECIFIC ADENOSINE DEAMINASE-LIKE PROTEIN 3-RELATED"/>
    <property type="match status" value="1"/>
</dbReference>
<dbReference type="GO" id="GO:0046872">
    <property type="term" value="F:metal ion binding"/>
    <property type="evidence" value="ECO:0007669"/>
    <property type="project" value="UniProtKB-KW"/>
</dbReference>
<proteinExistence type="inferred from homology"/>
<dbReference type="GeneID" id="112045936"/>
<evidence type="ECO:0000259" key="3">
    <source>
        <dbReference type="PROSITE" id="PS51747"/>
    </source>
</evidence>
<evidence type="ECO:0000256" key="2">
    <source>
        <dbReference type="ARBA" id="ARBA00038160"/>
    </source>
</evidence>
<dbReference type="GO" id="GO:0002100">
    <property type="term" value="P:tRNA wobble adenosine to inosine editing"/>
    <property type="evidence" value="ECO:0007669"/>
    <property type="project" value="InterPro"/>
</dbReference>
<dbReference type="SUPFAM" id="SSF53927">
    <property type="entry name" value="Cytidine deaminase-like"/>
    <property type="match status" value="1"/>
</dbReference>
<name>A0A6J1MYU7_BICAN</name>
<dbReference type="PROSITE" id="PS51747">
    <property type="entry name" value="CYT_DCMP_DEAMINASES_2"/>
    <property type="match status" value="1"/>
</dbReference>
<evidence type="ECO:0000256" key="1">
    <source>
        <dbReference type="ARBA" id="ARBA00022694"/>
    </source>
</evidence>
<dbReference type="Gene3D" id="3.40.140.10">
    <property type="entry name" value="Cytidine Deaminase, domain 2"/>
    <property type="match status" value="1"/>
</dbReference>
<dbReference type="GO" id="GO:0052717">
    <property type="term" value="F:tRNA-specific adenosine-34 deaminase activity"/>
    <property type="evidence" value="ECO:0007669"/>
    <property type="project" value="UniProtKB-EC"/>
</dbReference>
<protein>
    <submittedName>
        <fullName evidence="5">Probable inactive tRNA-specific adenosine deaminase-like protein 3</fullName>
    </submittedName>
</protein>
<dbReference type="KEGG" id="bany:112045936"/>
<dbReference type="InterPro" id="IPR002125">
    <property type="entry name" value="CMP_dCMP_dom"/>
</dbReference>
<gene>
    <name evidence="5" type="primary">LOC112045936</name>
</gene>
<organism evidence="4 5">
    <name type="scientific">Bicyclus anynana</name>
    <name type="common">Squinting bush brown butterfly</name>
    <dbReference type="NCBI Taxonomy" id="110368"/>
    <lineage>
        <taxon>Eukaryota</taxon>
        <taxon>Metazoa</taxon>
        <taxon>Ecdysozoa</taxon>
        <taxon>Arthropoda</taxon>
        <taxon>Hexapoda</taxon>
        <taxon>Insecta</taxon>
        <taxon>Pterygota</taxon>
        <taxon>Neoptera</taxon>
        <taxon>Endopterygota</taxon>
        <taxon>Lepidoptera</taxon>
        <taxon>Glossata</taxon>
        <taxon>Ditrysia</taxon>
        <taxon>Papilionoidea</taxon>
        <taxon>Nymphalidae</taxon>
        <taxon>Satyrinae</taxon>
        <taxon>Satyrini</taxon>
        <taxon>Mycalesina</taxon>
        <taxon>Bicyclus</taxon>
    </lineage>
</organism>
<comment type="similarity">
    <text evidence="2">Belongs to the cytidine and deoxycytidylate deaminase family. ADAT3 subfamily.</text>
</comment>
<dbReference type="GO" id="GO:0005634">
    <property type="term" value="C:nucleus"/>
    <property type="evidence" value="ECO:0007669"/>
    <property type="project" value="TreeGrafter"/>
</dbReference>
<keyword evidence="4" id="KW-1185">Reference proteome</keyword>
<dbReference type="AlphaFoldDB" id="A0A6J1MYU7"/>
<accession>A0A6J1MYU7</accession>
<dbReference type="InterPro" id="IPR016193">
    <property type="entry name" value="Cytidine_deaminase-like"/>
</dbReference>
<feature type="domain" description="CMP/dCMP-type deaminase" evidence="3">
    <location>
        <begin position="257"/>
        <end position="377"/>
    </location>
</feature>
<dbReference type="PANTHER" id="PTHR11079">
    <property type="entry name" value="CYTOSINE DEAMINASE FAMILY MEMBER"/>
    <property type="match status" value="1"/>
</dbReference>
<sequence>MSSELEPPEKKPKITGNNDLCIETIDKCIENITSSEKNLQPIINDEFHMPIQLVKVYVGHIRSAKDISRTILILNERIPLKELSHLKRVRCQCIILCPTTFLHNMSSIQEYIEIHALELKDVFDYFKEINVPLLPPKIVSQYNETKKIWPCNFHPNTYFEKLVSDHFFSSYEVKLHRQFMGVVFEIAKWYVMHRGTSSVVGGIFENVNVTVVVNPINNRIVTISYDYRHNHPMQHSAMLAIDNVAKTQNGGVWSTDYDNNLLPGLEQELIDYLKEKFSHFGIGMKKSKTDVQEEKSVNDLHGEGCGAKTDLHGEDCGHKTVVHGETKEKDGPYLCTGYYIYMLREPCVMCAMGLVHARAKRIFYCFNNSDTGALNSVVKLQTVASLNHHFEVFSGFL</sequence>
<evidence type="ECO:0000313" key="5">
    <source>
        <dbReference type="RefSeq" id="XP_023938102.2"/>
    </source>
</evidence>
<dbReference type="Proteomes" id="UP001652582">
    <property type="component" value="Chromosome 18"/>
</dbReference>